<reference evidence="4" key="1">
    <citation type="submission" date="2024-07" db="EMBL/GenBank/DDBJ databases">
        <title>Two chromosome-level genome assemblies of Korean endemic species Abeliophyllum distichum and Forsythia ovata (Oleaceae).</title>
        <authorList>
            <person name="Jang H."/>
        </authorList>
    </citation>
    <scope>NUCLEOTIDE SEQUENCE [LARGE SCALE GENOMIC DNA]</scope>
</reference>
<dbReference type="InterPro" id="IPR056403">
    <property type="entry name" value="RNase_II_barrel"/>
</dbReference>
<proteinExistence type="predicted"/>
<accession>A0ABD1WQ35</accession>
<dbReference type="Proteomes" id="UP001604277">
    <property type="component" value="Unassembled WGS sequence"/>
</dbReference>
<evidence type="ECO:0000313" key="4">
    <source>
        <dbReference type="Proteomes" id="UP001604277"/>
    </source>
</evidence>
<evidence type="ECO:0000313" key="3">
    <source>
        <dbReference type="EMBL" id="KAL2551806.1"/>
    </source>
</evidence>
<sequence length="169" mass="19763">MLQKGFLLEFKKDPERVLLEVAQKPGGKKNWMNGAMTSIKPQQITFIVPGVENFDHIEILDFVQRAQSNLDLMLLKFSWIGLLEKNKSVRVEELAEVDELLRRKHAKEATEKELKEFVKLLKSAREMSSHSKPAKSSWRTEEKIRHKIESLEAYAIDKHYISPDREIYQ</sequence>
<feature type="domain" description="Ribonuclease II-like double HTH" evidence="1">
    <location>
        <begin position="97"/>
        <end position="158"/>
    </location>
</feature>
<dbReference type="AlphaFoldDB" id="A0ABD1WQ35"/>
<organism evidence="3 4">
    <name type="scientific">Forsythia ovata</name>
    <dbReference type="NCBI Taxonomy" id="205694"/>
    <lineage>
        <taxon>Eukaryota</taxon>
        <taxon>Viridiplantae</taxon>
        <taxon>Streptophyta</taxon>
        <taxon>Embryophyta</taxon>
        <taxon>Tracheophyta</taxon>
        <taxon>Spermatophyta</taxon>
        <taxon>Magnoliopsida</taxon>
        <taxon>eudicotyledons</taxon>
        <taxon>Gunneridae</taxon>
        <taxon>Pentapetalae</taxon>
        <taxon>asterids</taxon>
        <taxon>lamiids</taxon>
        <taxon>Lamiales</taxon>
        <taxon>Oleaceae</taxon>
        <taxon>Forsythieae</taxon>
        <taxon>Forsythia</taxon>
    </lineage>
</organism>
<evidence type="ECO:0000259" key="2">
    <source>
        <dbReference type="Pfam" id="PF23163"/>
    </source>
</evidence>
<keyword evidence="4" id="KW-1185">Reference proteome</keyword>
<dbReference type="InterPro" id="IPR056404">
    <property type="entry name" value="HTH_RNase_II"/>
</dbReference>
<evidence type="ECO:0000259" key="1">
    <source>
        <dbReference type="Pfam" id="PF23161"/>
    </source>
</evidence>
<dbReference type="EMBL" id="JBFOLJ010000002">
    <property type="protein sequence ID" value="KAL2551806.1"/>
    <property type="molecule type" value="Genomic_DNA"/>
</dbReference>
<protein>
    <submittedName>
        <fullName evidence="3">Ribonuclease II</fullName>
    </submittedName>
</protein>
<name>A0ABD1WQ35_9LAMI</name>
<dbReference type="Pfam" id="PF23161">
    <property type="entry name" value="HTH_RNase_II"/>
    <property type="match status" value="1"/>
</dbReference>
<dbReference type="Pfam" id="PF23163">
    <property type="entry name" value="CSD_RNase_II"/>
    <property type="match status" value="1"/>
</dbReference>
<gene>
    <name evidence="3" type="ORF">Fot_05425</name>
</gene>
<feature type="domain" description="Ribonuclease II-like barrel" evidence="2">
    <location>
        <begin position="2"/>
        <end position="59"/>
    </location>
</feature>
<comment type="caution">
    <text evidence="3">The sequence shown here is derived from an EMBL/GenBank/DDBJ whole genome shotgun (WGS) entry which is preliminary data.</text>
</comment>